<comment type="caution">
    <text evidence="1">The sequence shown here is derived from an EMBL/GenBank/DDBJ whole genome shotgun (WGS) entry which is preliminary data.</text>
</comment>
<protein>
    <submittedName>
        <fullName evidence="1">Uncharacterized protein</fullName>
    </submittedName>
</protein>
<evidence type="ECO:0000313" key="2">
    <source>
        <dbReference type="Proteomes" id="UP001221413"/>
    </source>
</evidence>
<reference evidence="1" key="1">
    <citation type="submission" date="2023-01" db="EMBL/GenBank/DDBJ databases">
        <title>The chitinases involved in constricting ring structure development in the nematode-trapping fungus Drechslerella dactyloides.</title>
        <authorList>
            <person name="Wang R."/>
            <person name="Zhang L."/>
            <person name="Tang P."/>
            <person name="Li S."/>
            <person name="Liang L."/>
        </authorList>
    </citation>
    <scope>NUCLEOTIDE SEQUENCE</scope>
    <source>
        <strain evidence="1">YMF1.00031</strain>
    </source>
</reference>
<proteinExistence type="predicted"/>
<name>A0AAD6J1A2_DREDA</name>
<dbReference type="AlphaFoldDB" id="A0AAD6J1A2"/>
<sequence length="132" mass="14402">MRKITHAGRSEERGQDWRNCRSLLQDKPKKLELDVGLRRGSSVVGAMGIAEVVRRPKIDLDARGDNARPPDRLVAISAVSHSRLAATASQAINQVSARQFPTHGHGLLARLVPIPMSCQSVSGRWACNSSSR</sequence>
<keyword evidence="2" id="KW-1185">Reference proteome</keyword>
<evidence type="ECO:0000313" key="1">
    <source>
        <dbReference type="EMBL" id="KAJ6260296.1"/>
    </source>
</evidence>
<accession>A0AAD6J1A2</accession>
<organism evidence="1 2">
    <name type="scientific">Drechslerella dactyloides</name>
    <name type="common">Nematode-trapping fungus</name>
    <name type="synonym">Arthrobotrys dactyloides</name>
    <dbReference type="NCBI Taxonomy" id="74499"/>
    <lineage>
        <taxon>Eukaryota</taxon>
        <taxon>Fungi</taxon>
        <taxon>Dikarya</taxon>
        <taxon>Ascomycota</taxon>
        <taxon>Pezizomycotina</taxon>
        <taxon>Orbiliomycetes</taxon>
        <taxon>Orbiliales</taxon>
        <taxon>Orbiliaceae</taxon>
        <taxon>Drechslerella</taxon>
    </lineage>
</organism>
<gene>
    <name evidence="1" type="ORF">Dda_4521</name>
</gene>
<dbReference type="EMBL" id="JAQGDS010000005">
    <property type="protein sequence ID" value="KAJ6260296.1"/>
    <property type="molecule type" value="Genomic_DNA"/>
</dbReference>
<dbReference type="Proteomes" id="UP001221413">
    <property type="component" value="Unassembled WGS sequence"/>
</dbReference>